<dbReference type="Pfam" id="PF09397">
    <property type="entry name" value="FtsK_gamma"/>
    <property type="match status" value="1"/>
</dbReference>
<evidence type="ECO:0000256" key="1">
    <source>
        <dbReference type="ARBA" id="ARBA00006474"/>
    </source>
</evidence>
<dbReference type="Pfam" id="PF01580">
    <property type="entry name" value="FtsK_SpoIIIE"/>
    <property type="match status" value="1"/>
</dbReference>
<dbReference type="InterPro" id="IPR050206">
    <property type="entry name" value="FtsK/SpoIIIE/SftA"/>
</dbReference>
<name>A0A7C1T2B1_UNCC3</name>
<organism evidence="9">
    <name type="scientific">candidate division CPR3 bacterium</name>
    <dbReference type="NCBI Taxonomy" id="2268181"/>
    <lineage>
        <taxon>Bacteria</taxon>
        <taxon>Bacteria division CPR3</taxon>
    </lineage>
</organism>
<reference evidence="9" key="1">
    <citation type="journal article" date="2020" name="mSystems">
        <title>Genome- and Community-Level Interaction Insights into Carbon Utilization and Element Cycling Functions of Hydrothermarchaeota in Hydrothermal Sediment.</title>
        <authorList>
            <person name="Zhou Z."/>
            <person name="Liu Y."/>
            <person name="Xu W."/>
            <person name="Pan J."/>
            <person name="Luo Z.H."/>
            <person name="Li M."/>
        </authorList>
    </citation>
    <scope>NUCLEOTIDE SEQUENCE [LARGE SCALE GENOMIC DNA]</scope>
    <source>
        <strain evidence="9">HyVt-369</strain>
    </source>
</reference>
<dbReference type="CDD" id="cd01127">
    <property type="entry name" value="TrwB_TraG_TraD_VirD4"/>
    <property type="match status" value="1"/>
</dbReference>
<feature type="binding site" evidence="5">
    <location>
        <begin position="270"/>
        <end position="277"/>
    </location>
    <ligand>
        <name>ATP</name>
        <dbReference type="ChEBI" id="CHEBI:30616"/>
    </ligand>
</feature>
<dbReference type="PANTHER" id="PTHR22683:SF41">
    <property type="entry name" value="DNA TRANSLOCASE FTSK"/>
    <property type="match status" value="1"/>
</dbReference>
<feature type="transmembrane region" description="Helical" evidence="7">
    <location>
        <begin position="34"/>
        <end position="55"/>
    </location>
</feature>
<dbReference type="InterPro" id="IPR041027">
    <property type="entry name" value="FtsK_alpha"/>
</dbReference>
<comment type="similarity">
    <text evidence="1">Belongs to the FtsK/SpoIIIE/SftA family.</text>
</comment>
<dbReference type="SUPFAM" id="SSF46785">
    <property type="entry name" value="Winged helix' DNA-binding domain"/>
    <property type="match status" value="1"/>
</dbReference>
<keyword evidence="7" id="KW-0472">Membrane</keyword>
<keyword evidence="3 5" id="KW-0067">ATP-binding</keyword>
<dbReference type="InterPro" id="IPR003593">
    <property type="entry name" value="AAA+_ATPase"/>
</dbReference>
<dbReference type="InterPro" id="IPR002543">
    <property type="entry name" value="FtsK_dom"/>
</dbReference>
<dbReference type="InterPro" id="IPR036388">
    <property type="entry name" value="WH-like_DNA-bd_sf"/>
</dbReference>
<evidence type="ECO:0000256" key="4">
    <source>
        <dbReference type="ARBA" id="ARBA00023125"/>
    </source>
</evidence>
<evidence type="ECO:0000256" key="2">
    <source>
        <dbReference type="ARBA" id="ARBA00022741"/>
    </source>
</evidence>
<dbReference type="AlphaFoldDB" id="A0A7C1T2B1"/>
<comment type="caution">
    <text evidence="9">The sequence shown here is derived from an EMBL/GenBank/DDBJ whole genome shotgun (WGS) entry which is preliminary data.</text>
</comment>
<feature type="domain" description="FtsK" evidence="8">
    <location>
        <begin position="253"/>
        <end position="454"/>
    </location>
</feature>
<dbReference type="Gene3D" id="3.30.980.40">
    <property type="match status" value="1"/>
</dbReference>
<keyword evidence="4" id="KW-0238">DNA-binding</keyword>
<evidence type="ECO:0000259" key="8">
    <source>
        <dbReference type="PROSITE" id="PS50901"/>
    </source>
</evidence>
<dbReference type="EMBL" id="DRHL01000119">
    <property type="protein sequence ID" value="HEB13740.1"/>
    <property type="molecule type" value="Genomic_DNA"/>
</dbReference>
<dbReference type="SMART" id="SM00843">
    <property type="entry name" value="Ftsk_gamma"/>
    <property type="match status" value="1"/>
</dbReference>
<proteinExistence type="inferred from homology"/>
<gene>
    <name evidence="9" type="ORF">ENI13_02035</name>
</gene>
<dbReference type="Pfam" id="PF17854">
    <property type="entry name" value="FtsK_alpha"/>
    <property type="match status" value="1"/>
</dbReference>
<dbReference type="SMART" id="SM00382">
    <property type="entry name" value="AAA"/>
    <property type="match status" value="1"/>
</dbReference>
<evidence type="ECO:0000256" key="6">
    <source>
        <dbReference type="SAM" id="MobiDB-lite"/>
    </source>
</evidence>
<dbReference type="GO" id="GO:0003677">
    <property type="term" value="F:DNA binding"/>
    <property type="evidence" value="ECO:0007669"/>
    <property type="project" value="UniProtKB-KW"/>
</dbReference>
<dbReference type="InterPro" id="IPR036390">
    <property type="entry name" value="WH_DNA-bd_sf"/>
</dbReference>
<dbReference type="InterPro" id="IPR027417">
    <property type="entry name" value="P-loop_NTPase"/>
</dbReference>
<dbReference type="InterPro" id="IPR018541">
    <property type="entry name" value="Ftsk_gamma"/>
</dbReference>
<dbReference type="SUPFAM" id="SSF52540">
    <property type="entry name" value="P-loop containing nucleoside triphosphate hydrolases"/>
    <property type="match status" value="1"/>
</dbReference>
<evidence type="ECO:0000313" key="9">
    <source>
        <dbReference type="EMBL" id="HEB13740.1"/>
    </source>
</evidence>
<evidence type="ECO:0000256" key="3">
    <source>
        <dbReference type="ARBA" id="ARBA00022840"/>
    </source>
</evidence>
<keyword evidence="7" id="KW-1133">Transmembrane helix</keyword>
<sequence length="616" mass="67730">MGMAGVFARNAEVDILLYSGWIGYLVSWPLFSAFGFWVGTIISFAVMAIGAVLFWQVLPHPRERDAFSNTAADKVKKIFEPKFEVKDVDEPSVSEPVSVETEDRKEQEPIPAPLPQIGTYKLPGVELLSGDGSVPNAGDIKMYSSVIKKTLQNFGISAEMSEVNIGPAVTQYAFKPAEGVKLSRIIALQNDLALSLAAHPIRIEAPIPGRSLVGIEIPNKIRAIVSLRSLLENPEFSSGSAILPVALGKDVSGRPIFADLARMPHMLVAGATGSGKTIALNNIILSLVYRHGPDSLRLVLIDPKRVEFPVYNDLPHLLTPVILDTERTVNILKWMIKEMERRFQVFSEIRARDIASYRAMYAEELKKHDNKKEEVEMEQIPYLVIIIDELADLMASRGKDIEALVVRLAQMARAVGIHLVLATQRPSVEVITGLIKANITARAAFQVASQVDSRTILDMAGAEKLLGRGDMLFISTEFSKPRRIQGTFVSDKDVKKVVTWIAKENGTAEGQLEDDDLSSSAAESLDVPEGIAMETGDDDPIYEEARRLVIETRKASASFLQRRLKLGYARAARLLDIMEDRGVVGPADGAKPREIYVAAPEPGAQQNTWETPKLGE</sequence>
<keyword evidence="2 5" id="KW-0547">Nucleotide-binding</keyword>
<evidence type="ECO:0000256" key="7">
    <source>
        <dbReference type="SAM" id="Phobius"/>
    </source>
</evidence>
<keyword evidence="7" id="KW-0812">Transmembrane</keyword>
<dbReference type="Proteomes" id="UP000885695">
    <property type="component" value="Unassembled WGS sequence"/>
</dbReference>
<dbReference type="PROSITE" id="PS50901">
    <property type="entry name" value="FTSK"/>
    <property type="match status" value="1"/>
</dbReference>
<dbReference type="Gene3D" id="3.40.50.300">
    <property type="entry name" value="P-loop containing nucleotide triphosphate hydrolases"/>
    <property type="match status" value="1"/>
</dbReference>
<protein>
    <submittedName>
        <fullName evidence="9">DNA translocase FtsK</fullName>
    </submittedName>
</protein>
<evidence type="ECO:0000256" key="5">
    <source>
        <dbReference type="PROSITE-ProRule" id="PRU00289"/>
    </source>
</evidence>
<feature type="region of interest" description="Disordered" evidence="6">
    <location>
        <begin position="89"/>
        <end position="112"/>
    </location>
</feature>
<accession>A0A7C1T2B1</accession>
<dbReference type="PANTHER" id="PTHR22683">
    <property type="entry name" value="SPORULATION PROTEIN RELATED"/>
    <property type="match status" value="1"/>
</dbReference>
<dbReference type="GO" id="GO:0005524">
    <property type="term" value="F:ATP binding"/>
    <property type="evidence" value="ECO:0007669"/>
    <property type="project" value="UniProtKB-UniRule"/>
</dbReference>
<dbReference type="Gene3D" id="1.10.10.10">
    <property type="entry name" value="Winged helix-like DNA-binding domain superfamily/Winged helix DNA-binding domain"/>
    <property type="match status" value="1"/>
</dbReference>